<dbReference type="Gene3D" id="1.10.150.20">
    <property type="entry name" value="5' to 3' exonuclease, C-terminal subdomain"/>
    <property type="match status" value="1"/>
</dbReference>
<comment type="caution">
    <text evidence="3">The sequence shown here is derived from an EMBL/GenBank/DDBJ whole genome shotgun (WGS) entry which is preliminary data.</text>
</comment>
<evidence type="ECO:0000259" key="2">
    <source>
        <dbReference type="Pfam" id="PF00476"/>
    </source>
</evidence>
<dbReference type="GO" id="GO:0003887">
    <property type="term" value="F:DNA-directed DNA polymerase activity"/>
    <property type="evidence" value="ECO:0007669"/>
    <property type="project" value="InterPro"/>
</dbReference>
<dbReference type="AlphaFoldDB" id="A0A0F8Y9K8"/>
<sequence>MLWDYSMLPLRSAIAPYGAMDTRLTLDLSKHVRERPAWADGKIRALVDVHRAERQLIVEMETRGMPVDTQLASERAEVVRKRMGECLATLKARSGGRTVPIDSPTKLAPFLYGTMDIPRYRGQDNTRDATLKQVRTKLVADGSPRCGPISTDDAVNLLDAIMEYRKVTKELSSFFEPLSKGSGTIHTILRQLGARTTRMTAEKPNAHQMAKPKKGTDPKLSVRHLFKPEPGHAFLCCDYSAQEMRVAAHYTAAIPKSFAYRFSWRCTLAKRGDCKG</sequence>
<dbReference type="InterPro" id="IPR002298">
    <property type="entry name" value="DNA_polymerase_A"/>
</dbReference>
<dbReference type="SUPFAM" id="SSF56672">
    <property type="entry name" value="DNA/RNA polymerases"/>
    <property type="match status" value="1"/>
</dbReference>
<dbReference type="Gene3D" id="3.30.70.370">
    <property type="match status" value="1"/>
</dbReference>
<dbReference type="PANTHER" id="PTHR10133:SF27">
    <property type="entry name" value="DNA POLYMERASE NU"/>
    <property type="match status" value="1"/>
</dbReference>
<dbReference type="InterPro" id="IPR043502">
    <property type="entry name" value="DNA/RNA_pol_sf"/>
</dbReference>
<accession>A0A0F8Y9K8</accession>
<dbReference type="InterPro" id="IPR001098">
    <property type="entry name" value="DNA-dir_DNA_pol_A_palm_dom"/>
</dbReference>
<keyword evidence="1" id="KW-0235">DNA replication</keyword>
<dbReference type="Pfam" id="PF00476">
    <property type="entry name" value="DNA_pol_A"/>
    <property type="match status" value="1"/>
</dbReference>
<feature type="non-terminal residue" evidence="3">
    <location>
        <position position="276"/>
    </location>
</feature>
<dbReference type="Gene3D" id="1.20.1060.10">
    <property type="entry name" value="Taq DNA Polymerase, Chain T, domain 4"/>
    <property type="match status" value="1"/>
</dbReference>
<evidence type="ECO:0000313" key="3">
    <source>
        <dbReference type="EMBL" id="KKK50799.1"/>
    </source>
</evidence>
<protein>
    <recommendedName>
        <fullName evidence="2">DNA-directed DNA polymerase family A palm domain-containing protein</fullName>
    </recommendedName>
</protein>
<feature type="domain" description="DNA-directed DNA polymerase family A palm" evidence="2">
    <location>
        <begin position="75"/>
        <end position="251"/>
    </location>
</feature>
<evidence type="ECO:0000256" key="1">
    <source>
        <dbReference type="ARBA" id="ARBA00022705"/>
    </source>
</evidence>
<organism evidence="3">
    <name type="scientific">marine sediment metagenome</name>
    <dbReference type="NCBI Taxonomy" id="412755"/>
    <lineage>
        <taxon>unclassified sequences</taxon>
        <taxon>metagenomes</taxon>
        <taxon>ecological metagenomes</taxon>
    </lineage>
</organism>
<dbReference type="EMBL" id="LAZR01067837">
    <property type="protein sequence ID" value="KKK50799.1"/>
    <property type="molecule type" value="Genomic_DNA"/>
</dbReference>
<proteinExistence type="predicted"/>
<dbReference type="PANTHER" id="PTHR10133">
    <property type="entry name" value="DNA POLYMERASE I"/>
    <property type="match status" value="1"/>
</dbReference>
<gene>
    <name evidence="3" type="ORF">LCGC14_3121420</name>
</gene>
<dbReference type="GO" id="GO:0006261">
    <property type="term" value="P:DNA-templated DNA replication"/>
    <property type="evidence" value="ECO:0007669"/>
    <property type="project" value="InterPro"/>
</dbReference>
<dbReference type="GO" id="GO:0003677">
    <property type="term" value="F:DNA binding"/>
    <property type="evidence" value="ECO:0007669"/>
    <property type="project" value="InterPro"/>
</dbReference>
<dbReference type="GO" id="GO:0006302">
    <property type="term" value="P:double-strand break repair"/>
    <property type="evidence" value="ECO:0007669"/>
    <property type="project" value="TreeGrafter"/>
</dbReference>
<reference evidence="3" key="1">
    <citation type="journal article" date="2015" name="Nature">
        <title>Complex archaea that bridge the gap between prokaryotes and eukaryotes.</title>
        <authorList>
            <person name="Spang A."/>
            <person name="Saw J.H."/>
            <person name="Jorgensen S.L."/>
            <person name="Zaremba-Niedzwiedzka K."/>
            <person name="Martijn J."/>
            <person name="Lind A.E."/>
            <person name="van Eijk R."/>
            <person name="Schleper C."/>
            <person name="Guy L."/>
            <person name="Ettema T.J."/>
        </authorList>
    </citation>
    <scope>NUCLEOTIDE SEQUENCE</scope>
</reference>
<name>A0A0F8Y9K8_9ZZZZ</name>